<dbReference type="GO" id="GO:0005829">
    <property type="term" value="C:cytosol"/>
    <property type="evidence" value="ECO:0007669"/>
    <property type="project" value="TreeGrafter"/>
</dbReference>
<accession>A0A9P0LFK1</accession>
<dbReference type="Gene3D" id="1.10.287.10">
    <property type="entry name" value="S15/NS1, RNA-binding"/>
    <property type="match status" value="1"/>
</dbReference>
<evidence type="ECO:0000313" key="1">
    <source>
        <dbReference type="EMBL" id="CAH1991328.1"/>
    </source>
</evidence>
<dbReference type="PANTHER" id="PTHR11476:SF7">
    <property type="entry name" value="HISTIDINE--TRNA LIGASE"/>
    <property type="match status" value="1"/>
</dbReference>
<evidence type="ECO:0000313" key="2">
    <source>
        <dbReference type="Proteomes" id="UP001152888"/>
    </source>
</evidence>
<proteinExistence type="predicted"/>
<dbReference type="GO" id="GO:0032543">
    <property type="term" value="P:mitochondrial translation"/>
    <property type="evidence" value="ECO:0007669"/>
    <property type="project" value="TreeGrafter"/>
</dbReference>
<gene>
    <name evidence="1" type="ORF">ACAOBT_LOCUS20188</name>
</gene>
<dbReference type="GO" id="GO:0004821">
    <property type="term" value="F:histidine-tRNA ligase activity"/>
    <property type="evidence" value="ECO:0007669"/>
    <property type="project" value="TreeGrafter"/>
</dbReference>
<dbReference type="SUPFAM" id="SSF55681">
    <property type="entry name" value="Class II aaRS and biotin synthetases"/>
    <property type="match status" value="1"/>
</dbReference>
<sequence>MFAKSLRSVYFMSRPVAISYKSLATSTSKFHGKPQIDEQVAKLLELKAELSNAGEDSNAAYSNQKFTLKTPKGTRDYSPQQMALRNSVLEKIISVFKKHGAETIDTPIFELKVGVQNGNHSKTNRTYDISGRFVFCKIFRVHPNSNAILICYCSLVSFKSRIHYINCFLYKKQN</sequence>
<dbReference type="Proteomes" id="UP001152888">
    <property type="component" value="Unassembled WGS sequence"/>
</dbReference>
<dbReference type="PANTHER" id="PTHR11476">
    <property type="entry name" value="HISTIDYL-TRNA SYNTHETASE"/>
    <property type="match status" value="1"/>
</dbReference>
<dbReference type="AlphaFoldDB" id="A0A9P0LFK1"/>
<protein>
    <recommendedName>
        <fullName evidence="3">Histidyl-tRNA synthetase</fullName>
    </recommendedName>
</protein>
<organism evidence="1 2">
    <name type="scientific">Acanthoscelides obtectus</name>
    <name type="common">Bean weevil</name>
    <name type="synonym">Bruchus obtectus</name>
    <dbReference type="NCBI Taxonomy" id="200917"/>
    <lineage>
        <taxon>Eukaryota</taxon>
        <taxon>Metazoa</taxon>
        <taxon>Ecdysozoa</taxon>
        <taxon>Arthropoda</taxon>
        <taxon>Hexapoda</taxon>
        <taxon>Insecta</taxon>
        <taxon>Pterygota</taxon>
        <taxon>Neoptera</taxon>
        <taxon>Endopterygota</taxon>
        <taxon>Coleoptera</taxon>
        <taxon>Polyphaga</taxon>
        <taxon>Cucujiformia</taxon>
        <taxon>Chrysomeloidea</taxon>
        <taxon>Chrysomelidae</taxon>
        <taxon>Bruchinae</taxon>
        <taxon>Bruchini</taxon>
        <taxon>Acanthoscelides</taxon>
    </lineage>
</organism>
<dbReference type="InterPro" id="IPR045864">
    <property type="entry name" value="aa-tRNA-synth_II/BPL/LPL"/>
</dbReference>
<dbReference type="GO" id="GO:0003723">
    <property type="term" value="F:RNA binding"/>
    <property type="evidence" value="ECO:0007669"/>
    <property type="project" value="TreeGrafter"/>
</dbReference>
<dbReference type="GO" id="GO:0005739">
    <property type="term" value="C:mitochondrion"/>
    <property type="evidence" value="ECO:0007669"/>
    <property type="project" value="TreeGrafter"/>
</dbReference>
<name>A0A9P0LFK1_ACAOB</name>
<evidence type="ECO:0008006" key="3">
    <source>
        <dbReference type="Google" id="ProtNLM"/>
    </source>
</evidence>
<reference evidence="1" key="1">
    <citation type="submission" date="2022-03" db="EMBL/GenBank/DDBJ databases">
        <authorList>
            <person name="Sayadi A."/>
        </authorList>
    </citation>
    <scope>NUCLEOTIDE SEQUENCE</scope>
</reference>
<dbReference type="Gene3D" id="3.30.930.10">
    <property type="entry name" value="Bira Bifunctional Protein, Domain 2"/>
    <property type="match status" value="1"/>
</dbReference>
<dbReference type="GO" id="GO:0006427">
    <property type="term" value="P:histidyl-tRNA aminoacylation"/>
    <property type="evidence" value="ECO:0007669"/>
    <property type="project" value="TreeGrafter"/>
</dbReference>
<dbReference type="EMBL" id="CAKOFQ010007109">
    <property type="protein sequence ID" value="CAH1991328.1"/>
    <property type="molecule type" value="Genomic_DNA"/>
</dbReference>
<comment type="caution">
    <text evidence="1">The sequence shown here is derived from an EMBL/GenBank/DDBJ whole genome shotgun (WGS) entry which is preliminary data.</text>
</comment>
<keyword evidence="2" id="KW-1185">Reference proteome</keyword>
<dbReference type="OrthoDB" id="1906957at2759"/>